<proteinExistence type="predicted"/>
<comment type="caution">
    <text evidence="2">The sequence shown here is derived from an EMBL/GenBank/DDBJ whole genome shotgun (WGS) entry which is preliminary data.</text>
</comment>
<dbReference type="EMBL" id="KZ312452">
    <property type="protein sequence ID" value="KAG8240448.1"/>
    <property type="molecule type" value="Genomic_DNA"/>
</dbReference>
<accession>A0A8K0KYT7</accession>
<evidence type="ECO:0000256" key="1">
    <source>
        <dbReference type="SAM" id="Coils"/>
    </source>
</evidence>
<protein>
    <submittedName>
        <fullName evidence="2">Uncharacterized protein</fullName>
    </submittedName>
</protein>
<gene>
    <name evidence="2" type="ORF">J437_LFUL003162</name>
</gene>
<sequence>MDVRTNNNDLMLKNTDEFQFNEHCKALDEATNELKKYLDKVLEMRLQCAELEVELATLYKPDLTKKIMTCQKTCNECKGLVFEELKDSSIKDYAYEVHHRASHDEKISTKMHLPESKNTSQ</sequence>
<keyword evidence="1" id="KW-0175">Coiled coil</keyword>
<reference evidence="2" key="2">
    <citation type="submission" date="2017-10" db="EMBL/GenBank/DDBJ databases">
        <title>Ladona fulva Genome sequencing and assembly.</title>
        <authorList>
            <person name="Murali S."/>
            <person name="Richards S."/>
            <person name="Bandaranaike D."/>
            <person name="Bellair M."/>
            <person name="Blankenburg K."/>
            <person name="Chao H."/>
            <person name="Dinh H."/>
            <person name="Doddapaneni H."/>
            <person name="Dugan-Rocha S."/>
            <person name="Elkadiri S."/>
            <person name="Gnanaolivu R."/>
            <person name="Hernandez B."/>
            <person name="Skinner E."/>
            <person name="Javaid M."/>
            <person name="Lee S."/>
            <person name="Li M."/>
            <person name="Ming W."/>
            <person name="Munidasa M."/>
            <person name="Muniz J."/>
            <person name="Nguyen L."/>
            <person name="Hughes D."/>
            <person name="Osuji N."/>
            <person name="Pu L.-L."/>
            <person name="Puazo M."/>
            <person name="Qu C."/>
            <person name="Quiroz J."/>
            <person name="Raj R."/>
            <person name="Weissenberger G."/>
            <person name="Xin Y."/>
            <person name="Zou X."/>
            <person name="Han Y."/>
            <person name="Worley K."/>
            <person name="Muzny D."/>
            <person name="Gibbs R."/>
        </authorList>
    </citation>
    <scope>NUCLEOTIDE SEQUENCE</scope>
    <source>
        <strain evidence="2">Sampled in the wild</strain>
    </source>
</reference>
<name>A0A8K0KYT7_LADFU</name>
<feature type="coiled-coil region" evidence="1">
    <location>
        <begin position="20"/>
        <end position="54"/>
    </location>
</feature>
<dbReference type="AlphaFoldDB" id="A0A8K0KYT7"/>
<keyword evidence="3" id="KW-1185">Reference proteome</keyword>
<dbReference type="Proteomes" id="UP000792457">
    <property type="component" value="Unassembled WGS sequence"/>
</dbReference>
<organism evidence="2 3">
    <name type="scientific">Ladona fulva</name>
    <name type="common">Scarce chaser dragonfly</name>
    <name type="synonym">Libellula fulva</name>
    <dbReference type="NCBI Taxonomy" id="123851"/>
    <lineage>
        <taxon>Eukaryota</taxon>
        <taxon>Metazoa</taxon>
        <taxon>Ecdysozoa</taxon>
        <taxon>Arthropoda</taxon>
        <taxon>Hexapoda</taxon>
        <taxon>Insecta</taxon>
        <taxon>Pterygota</taxon>
        <taxon>Palaeoptera</taxon>
        <taxon>Odonata</taxon>
        <taxon>Epiprocta</taxon>
        <taxon>Anisoptera</taxon>
        <taxon>Libelluloidea</taxon>
        <taxon>Libellulidae</taxon>
        <taxon>Ladona</taxon>
    </lineage>
</organism>
<reference evidence="2" key="1">
    <citation type="submission" date="2013-04" db="EMBL/GenBank/DDBJ databases">
        <authorList>
            <person name="Qu J."/>
            <person name="Murali S.C."/>
            <person name="Bandaranaike D."/>
            <person name="Bellair M."/>
            <person name="Blankenburg K."/>
            <person name="Chao H."/>
            <person name="Dinh H."/>
            <person name="Doddapaneni H."/>
            <person name="Downs B."/>
            <person name="Dugan-Rocha S."/>
            <person name="Elkadiri S."/>
            <person name="Gnanaolivu R.D."/>
            <person name="Hernandez B."/>
            <person name="Javaid M."/>
            <person name="Jayaseelan J.C."/>
            <person name="Lee S."/>
            <person name="Li M."/>
            <person name="Ming W."/>
            <person name="Munidasa M."/>
            <person name="Muniz J."/>
            <person name="Nguyen L."/>
            <person name="Ongeri F."/>
            <person name="Osuji N."/>
            <person name="Pu L.-L."/>
            <person name="Puazo M."/>
            <person name="Qu C."/>
            <person name="Quiroz J."/>
            <person name="Raj R."/>
            <person name="Weissenberger G."/>
            <person name="Xin Y."/>
            <person name="Zou X."/>
            <person name="Han Y."/>
            <person name="Richards S."/>
            <person name="Worley K."/>
            <person name="Muzny D."/>
            <person name="Gibbs R."/>
        </authorList>
    </citation>
    <scope>NUCLEOTIDE SEQUENCE</scope>
    <source>
        <strain evidence="2">Sampled in the wild</strain>
    </source>
</reference>
<evidence type="ECO:0000313" key="3">
    <source>
        <dbReference type="Proteomes" id="UP000792457"/>
    </source>
</evidence>
<evidence type="ECO:0000313" key="2">
    <source>
        <dbReference type="EMBL" id="KAG8240448.1"/>
    </source>
</evidence>